<evidence type="ECO:0000313" key="2">
    <source>
        <dbReference type="Proteomes" id="UP001153678"/>
    </source>
</evidence>
<accession>A0A9W4X6Q7</accession>
<dbReference type="Proteomes" id="UP001153678">
    <property type="component" value="Unassembled WGS sequence"/>
</dbReference>
<keyword evidence="2" id="KW-1185">Reference proteome</keyword>
<protein>
    <submittedName>
        <fullName evidence="1">5972_t:CDS:1</fullName>
    </submittedName>
</protein>
<feature type="non-terminal residue" evidence="1">
    <location>
        <position position="1"/>
    </location>
</feature>
<organism evidence="1 2">
    <name type="scientific">Funneliformis geosporum</name>
    <dbReference type="NCBI Taxonomy" id="1117311"/>
    <lineage>
        <taxon>Eukaryota</taxon>
        <taxon>Fungi</taxon>
        <taxon>Fungi incertae sedis</taxon>
        <taxon>Mucoromycota</taxon>
        <taxon>Glomeromycotina</taxon>
        <taxon>Glomeromycetes</taxon>
        <taxon>Glomerales</taxon>
        <taxon>Glomeraceae</taxon>
        <taxon>Funneliformis</taxon>
    </lineage>
</organism>
<name>A0A9W4X6Q7_9GLOM</name>
<gene>
    <name evidence="1" type="ORF">FWILDA_LOCUS18831</name>
</gene>
<comment type="caution">
    <text evidence="1">The sequence shown here is derived from an EMBL/GenBank/DDBJ whole genome shotgun (WGS) entry which is preliminary data.</text>
</comment>
<dbReference type="EMBL" id="CAMKVN010019955">
    <property type="protein sequence ID" value="CAI2198955.1"/>
    <property type="molecule type" value="Genomic_DNA"/>
</dbReference>
<sequence length="85" mass="9838">NLIETIAHELAHAVINSTKLYYRGDEHKILKDGEEIDEGGHGILHHYKEAVESFRKIQEEQKKLIEKTENKLAQKLGMKSEKDIE</sequence>
<dbReference type="AlphaFoldDB" id="A0A9W4X6Q7"/>
<proteinExistence type="predicted"/>
<reference evidence="1" key="1">
    <citation type="submission" date="2022-08" db="EMBL/GenBank/DDBJ databases">
        <authorList>
            <person name="Kallberg Y."/>
            <person name="Tangrot J."/>
            <person name="Rosling A."/>
        </authorList>
    </citation>
    <scope>NUCLEOTIDE SEQUENCE</scope>
    <source>
        <strain evidence="1">Wild A</strain>
    </source>
</reference>
<evidence type="ECO:0000313" key="1">
    <source>
        <dbReference type="EMBL" id="CAI2198955.1"/>
    </source>
</evidence>
<feature type="non-terminal residue" evidence="1">
    <location>
        <position position="85"/>
    </location>
</feature>